<dbReference type="EMBL" id="NHON01000125">
    <property type="protein sequence ID" value="OWJ59030.1"/>
    <property type="molecule type" value="Genomic_DNA"/>
</dbReference>
<feature type="domain" description="Transketolase N-terminal" evidence="4">
    <location>
        <begin position="43"/>
        <end position="283"/>
    </location>
</feature>
<dbReference type="PANTHER" id="PTHR47514:SF1">
    <property type="entry name" value="TRANSKETOLASE N-TERMINAL SECTION-RELATED"/>
    <property type="match status" value="1"/>
</dbReference>
<keyword evidence="3" id="KW-0786">Thiamine pyrophosphate</keyword>
<comment type="caution">
    <text evidence="5">The sequence shown here is derived from an EMBL/GenBank/DDBJ whole genome shotgun (WGS) entry which is preliminary data.</text>
</comment>
<organism evidence="5 6">
    <name type="scientific">Inquilinus limosus</name>
    <dbReference type="NCBI Taxonomy" id="171674"/>
    <lineage>
        <taxon>Bacteria</taxon>
        <taxon>Pseudomonadati</taxon>
        <taxon>Pseudomonadota</taxon>
        <taxon>Alphaproteobacteria</taxon>
        <taxon>Rhodospirillales</taxon>
        <taxon>Rhodospirillaceae</taxon>
        <taxon>Inquilinus</taxon>
    </lineage>
</organism>
<proteinExistence type="inferred from homology"/>
<evidence type="ECO:0000256" key="1">
    <source>
        <dbReference type="ARBA" id="ARBA00001964"/>
    </source>
</evidence>
<dbReference type="Gene3D" id="3.40.50.970">
    <property type="match status" value="1"/>
</dbReference>
<evidence type="ECO:0000313" key="6">
    <source>
        <dbReference type="Proteomes" id="UP000196655"/>
    </source>
</evidence>
<dbReference type="AlphaFoldDB" id="A0A211Z1A8"/>
<name>A0A211Z1A8_9PROT</name>
<sequence>MIIQTGGAVLDPKPSFVPDTVLDPARIAAADGAERTRLLAGAAAEIRASVLRMIGQAGLGHVGGDLSVTDILATLFFGVLDLDPANPTRPDRDRFILSKGHCAAALYSTLALRGLIPADLLGSFMKPLSVLNGHPNRRKVPGVEANTGPLGHGLPIGLGSAIAARLSSTPWRTFVVLGDGELQEGSNWEAAMSAGHRRLDNLTAIVDRNRLQQGARTEDTNRLEPLADKWRAFGWETVELDGHDHAALWDAFTVAPAGRPRCVIARTIKGKGVSFMEDRVEWHHKVPSPAQIEQALAEIAR</sequence>
<comment type="similarity">
    <text evidence="2">Belongs to the transketolase family.</text>
</comment>
<dbReference type="STRING" id="1122125.GCA_000423185_02424"/>
<reference evidence="6" key="1">
    <citation type="submission" date="2017-05" db="EMBL/GenBank/DDBJ databases">
        <authorList>
            <person name="Macchi M."/>
            <person name="Festa S."/>
            <person name="Coppotelli B.M."/>
            <person name="Morelli I.S."/>
        </authorList>
    </citation>
    <scope>NUCLEOTIDE SEQUENCE [LARGE SCALE GENOMIC DNA]</scope>
    <source>
        <strain evidence="6">I</strain>
    </source>
</reference>
<dbReference type="SUPFAM" id="SSF52518">
    <property type="entry name" value="Thiamin diphosphate-binding fold (THDP-binding)"/>
    <property type="match status" value="1"/>
</dbReference>
<dbReference type="Pfam" id="PF00456">
    <property type="entry name" value="Transketolase_N"/>
    <property type="match status" value="1"/>
</dbReference>
<evidence type="ECO:0000259" key="4">
    <source>
        <dbReference type="Pfam" id="PF00456"/>
    </source>
</evidence>
<accession>A0A211Z1A8</accession>
<dbReference type="PANTHER" id="PTHR47514">
    <property type="entry name" value="TRANSKETOLASE N-TERMINAL SECTION-RELATED"/>
    <property type="match status" value="1"/>
</dbReference>
<comment type="cofactor">
    <cofactor evidence="1">
        <name>thiamine diphosphate</name>
        <dbReference type="ChEBI" id="CHEBI:58937"/>
    </cofactor>
</comment>
<keyword evidence="6" id="KW-1185">Reference proteome</keyword>
<gene>
    <name evidence="5" type="ORF">BWR60_32845</name>
</gene>
<evidence type="ECO:0000256" key="3">
    <source>
        <dbReference type="ARBA" id="ARBA00023052"/>
    </source>
</evidence>
<dbReference type="CDD" id="cd02012">
    <property type="entry name" value="TPP_TK"/>
    <property type="match status" value="1"/>
</dbReference>
<dbReference type="InterPro" id="IPR005474">
    <property type="entry name" value="Transketolase_N"/>
</dbReference>
<evidence type="ECO:0000256" key="2">
    <source>
        <dbReference type="ARBA" id="ARBA00007131"/>
    </source>
</evidence>
<dbReference type="Proteomes" id="UP000196655">
    <property type="component" value="Unassembled WGS sequence"/>
</dbReference>
<evidence type="ECO:0000313" key="5">
    <source>
        <dbReference type="EMBL" id="OWJ59030.1"/>
    </source>
</evidence>
<protein>
    <submittedName>
        <fullName evidence="5">Transketolase</fullName>
    </submittedName>
</protein>
<dbReference type="InterPro" id="IPR029061">
    <property type="entry name" value="THDP-binding"/>
</dbReference>